<name>A0ABR3VXT5_9PEZI</name>
<accession>A0ABR3VXT5</accession>
<reference evidence="1 2" key="1">
    <citation type="journal article" date="2024" name="IMA Fungus">
        <title>IMA Genome - F19 : A genome assembly and annotation guide to empower mycologists, including annotated draft genome sequences of Ceratocystis pirilliformis, Diaporthe australafricana, Fusarium ophioides, Paecilomyces lecythidis, and Sporothrix stenoceras.</title>
        <authorList>
            <person name="Aylward J."/>
            <person name="Wilson A.M."/>
            <person name="Visagie C.M."/>
            <person name="Spraker J."/>
            <person name="Barnes I."/>
            <person name="Buitendag C."/>
            <person name="Ceriani C."/>
            <person name="Del Mar Angel L."/>
            <person name="du Plessis D."/>
            <person name="Fuchs T."/>
            <person name="Gasser K."/>
            <person name="Kramer D."/>
            <person name="Li W."/>
            <person name="Munsamy K."/>
            <person name="Piso A."/>
            <person name="Price J.L."/>
            <person name="Sonnekus B."/>
            <person name="Thomas C."/>
            <person name="van der Nest A."/>
            <person name="van Dijk A."/>
            <person name="van Heerden A."/>
            <person name="van Vuuren N."/>
            <person name="Yilmaz N."/>
            <person name="Duong T.A."/>
            <person name="van der Merwe N.A."/>
            <person name="Wingfield M.J."/>
            <person name="Wingfield B.D."/>
        </authorList>
    </citation>
    <scope>NUCLEOTIDE SEQUENCE [LARGE SCALE GENOMIC DNA]</scope>
    <source>
        <strain evidence="1 2">CMW 18300</strain>
    </source>
</reference>
<evidence type="ECO:0000313" key="2">
    <source>
        <dbReference type="Proteomes" id="UP001583177"/>
    </source>
</evidence>
<dbReference type="EMBL" id="JAWRVE010000229">
    <property type="protein sequence ID" value="KAL1847958.1"/>
    <property type="molecule type" value="Genomic_DNA"/>
</dbReference>
<proteinExistence type="predicted"/>
<protein>
    <submittedName>
        <fullName evidence="1">Uncharacterized protein</fullName>
    </submittedName>
</protein>
<dbReference type="Proteomes" id="UP001583177">
    <property type="component" value="Unassembled WGS sequence"/>
</dbReference>
<gene>
    <name evidence="1" type="ORF">Daus18300_013761</name>
</gene>
<sequence length="194" mass="22196">MAPFEAVAKIYDPLYYSFSSDIGNYPCDVVLRADEDYAREVAAYECLTRAGQTGSFAPAYFGSRDLAPRNVFLIPPPKLTRDRTSELTQELPQEPPQRVVLIDYNASTVWELSKYGKQAVELARLPPNPMKRFWNTSFSDLGGWAPTLLSDVRRFQEWLRHEFGGEKKALYEPVLEELEFYKAPQEDLAAMPME</sequence>
<organism evidence="1 2">
    <name type="scientific">Diaporthe australafricana</name>
    <dbReference type="NCBI Taxonomy" id="127596"/>
    <lineage>
        <taxon>Eukaryota</taxon>
        <taxon>Fungi</taxon>
        <taxon>Dikarya</taxon>
        <taxon>Ascomycota</taxon>
        <taxon>Pezizomycotina</taxon>
        <taxon>Sordariomycetes</taxon>
        <taxon>Sordariomycetidae</taxon>
        <taxon>Diaporthales</taxon>
        <taxon>Diaporthaceae</taxon>
        <taxon>Diaporthe</taxon>
    </lineage>
</organism>
<keyword evidence="2" id="KW-1185">Reference proteome</keyword>
<evidence type="ECO:0000313" key="1">
    <source>
        <dbReference type="EMBL" id="KAL1847958.1"/>
    </source>
</evidence>
<comment type="caution">
    <text evidence="1">The sequence shown here is derived from an EMBL/GenBank/DDBJ whole genome shotgun (WGS) entry which is preliminary data.</text>
</comment>